<organism evidence="1 2">
    <name type="scientific">Nonlabens ulvanivorans</name>
    <name type="common">Persicivirga ulvanivorans</name>
    <dbReference type="NCBI Taxonomy" id="906888"/>
    <lineage>
        <taxon>Bacteria</taxon>
        <taxon>Pseudomonadati</taxon>
        <taxon>Bacteroidota</taxon>
        <taxon>Flavobacteriia</taxon>
        <taxon>Flavobacteriales</taxon>
        <taxon>Flavobacteriaceae</taxon>
        <taxon>Nonlabens</taxon>
    </lineage>
</organism>
<dbReference type="AlphaFoldDB" id="A0A081D9T5"/>
<sequence length="57" mass="6690">MSNSIAVEEKPTFKKYDAEWLQKFDGFEDYSDKKAEETINQLEEFAKVLCEHLQNSS</sequence>
<gene>
    <name evidence="1" type="ORF">JCM19296_1273</name>
</gene>
<reference evidence="1 2" key="1">
    <citation type="journal article" date="2014" name="Genome Announc.">
        <title>Draft Genome Sequences of Marine Flavobacterium Nonlabens Strains NR17, NR24, NR27, NR32, NR33, and Ara13.</title>
        <authorList>
            <person name="Nakanishi M."/>
            <person name="Meirelles P."/>
            <person name="Suzuki R."/>
            <person name="Takatani N."/>
            <person name="Mino S."/>
            <person name="Suda W."/>
            <person name="Oshima K."/>
            <person name="Hattori M."/>
            <person name="Ohkuma M."/>
            <person name="Hosokawa M."/>
            <person name="Miyashita K."/>
            <person name="Thompson F.L."/>
            <person name="Niwa A."/>
            <person name="Sawabe T."/>
            <person name="Sawabe T."/>
        </authorList>
    </citation>
    <scope>NUCLEOTIDE SEQUENCE [LARGE SCALE GENOMIC DNA]</scope>
    <source>
        <strain evidence="2">JCM19296</strain>
    </source>
</reference>
<dbReference type="EMBL" id="BBLG01000002">
    <property type="protein sequence ID" value="GAK75681.1"/>
    <property type="molecule type" value="Genomic_DNA"/>
</dbReference>
<proteinExistence type="predicted"/>
<evidence type="ECO:0000313" key="1">
    <source>
        <dbReference type="EMBL" id="GAK75681.1"/>
    </source>
</evidence>
<protein>
    <submittedName>
        <fullName evidence="1">Uncharacterized protein</fullName>
    </submittedName>
</protein>
<name>A0A081D9T5_NONUL</name>
<comment type="caution">
    <text evidence="1">The sequence shown here is derived from an EMBL/GenBank/DDBJ whole genome shotgun (WGS) entry which is preliminary data.</text>
</comment>
<accession>A0A081D9T5</accession>
<dbReference type="Proteomes" id="UP000028980">
    <property type="component" value="Unassembled WGS sequence"/>
</dbReference>
<evidence type="ECO:0000313" key="2">
    <source>
        <dbReference type="Proteomes" id="UP000028980"/>
    </source>
</evidence>